<proteinExistence type="predicted"/>
<dbReference type="PROSITE" id="PS51257">
    <property type="entry name" value="PROKAR_LIPOPROTEIN"/>
    <property type="match status" value="1"/>
</dbReference>
<reference evidence="2" key="1">
    <citation type="submission" date="2020-01" db="EMBL/GenBank/DDBJ databases">
        <authorList>
            <person name="Meier V. D."/>
            <person name="Meier V D."/>
        </authorList>
    </citation>
    <scope>NUCLEOTIDE SEQUENCE</scope>
    <source>
        <strain evidence="2">HLG_WM_MAG_10</strain>
    </source>
</reference>
<accession>A0A6S6T4T5</accession>
<sequence length="207" mass="23864">MLRLSSYLLLLMLFLTACTSNSKDEQKIGEDGFPEFTQEQLQDMIKSNPKAQSQLPVQESVNQQIQILEAFLEKNPTDISTKYNLAKFYYQKYIADNLPATCQKSLSFYNNIIELQADYEEGRPYYNRMLCHLHLSDYDAALSDLDRFIAINQGRTPVNHESMRAEILFEKGEKAAACDIYQTALARYAKDSLPIHNDLLWAERCPD</sequence>
<evidence type="ECO:0000256" key="1">
    <source>
        <dbReference type="SAM" id="SignalP"/>
    </source>
</evidence>
<evidence type="ECO:0000313" key="2">
    <source>
        <dbReference type="EMBL" id="CAA6810470.1"/>
    </source>
</evidence>
<name>A0A6S6T4T5_9BACT</name>
<dbReference type="AlphaFoldDB" id="A0A6S6T4T5"/>
<keyword evidence="1" id="KW-0732">Signal</keyword>
<feature type="signal peptide" evidence="1">
    <location>
        <begin position="1"/>
        <end position="22"/>
    </location>
</feature>
<dbReference type="Gene3D" id="1.25.40.10">
    <property type="entry name" value="Tetratricopeptide repeat domain"/>
    <property type="match status" value="1"/>
</dbReference>
<organism evidence="2">
    <name type="scientific">uncultured Aureispira sp</name>
    <dbReference type="NCBI Taxonomy" id="1331704"/>
    <lineage>
        <taxon>Bacteria</taxon>
        <taxon>Pseudomonadati</taxon>
        <taxon>Bacteroidota</taxon>
        <taxon>Saprospiria</taxon>
        <taxon>Saprospirales</taxon>
        <taxon>Saprospiraceae</taxon>
        <taxon>Aureispira</taxon>
        <taxon>environmental samples</taxon>
    </lineage>
</organism>
<evidence type="ECO:0008006" key="3">
    <source>
        <dbReference type="Google" id="ProtNLM"/>
    </source>
</evidence>
<gene>
    <name evidence="2" type="ORF">HELGO_WM37297</name>
</gene>
<dbReference type="EMBL" id="CACVAQ010000166">
    <property type="protein sequence ID" value="CAA6810470.1"/>
    <property type="molecule type" value="Genomic_DNA"/>
</dbReference>
<feature type="chain" id="PRO_5027922892" description="Tetratricopeptide repeat protein" evidence="1">
    <location>
        <begin position="23"/>
        <end position="207"/>
    </location>
</feature>
<dbReference type="SUPFAM" id="SSF48452">
    <property type="entry name" value="TPR-like"/>
    <property type="match status" value="1"/>
</dbReference>
<dbReference type="InterPro" id="IPR011990">
    <property type="entry name" value="TPR-like_helical_dom_sf"/>
</dbReference>
<protein>
    <recommendedName>
        <fullName evidence="3">Tetratricopeptide repeat protein</fullName>
    </recommendedName>
</protein>